<feature type="transmembrane region" description="Helical" evidence="1">
    <location>
        <begin position="220"/>
        <end position="239"/>
    </location>
</feature>
<keyword evidence="1" id="KW-0812">Transmembrane</keyword>
<protein>
    <submittedName>
        <fullName evidence="4">Acyltransferase</fullName>
    </submittedName>
</protein>
<feature type="transmembrane region" description="Helical" evidence="1">
    <location>
        <begin position="346"/>
        <end position="368"/>
    </location>
</feature>
<keyword evidence="5" id="KW-1185">Reference proteome</keyword>
<feature type="domain" description="SGNH" evidence="3">
    <location>
        <begin position="392"/>
        <end position="639"/>
    </location>
</feature>
<feature type="transmembrane region" description="Helical" evidence="1">
    <location>
        <begin position="12"/>
        <end position="29"/>
    </location>
</feature>
<feature type="transmembrane region" description="Helical" evidence="1">
    <location>
        <begin position="313"/>
        <end position="334"/>
    </location>
</feature>
<reference evidence="4" key="1">
    <citation type="submission" date="2020-09" db="EMBL/GenBank/DDBJ databases">
        <title>Genome seq and assembly of Tianweitania sp.</title>
        <authorList>
            <person name="Chhetri G."/>
        </authorList>
    </citation>
    <scope>NUCLEOTIDE SEQUENCE</scope>
    <source>
        <strain evidence="4">Rool2</strain>
    </source>
</reference>
<comment type="caution">
    <text evidence="4">The sequence shown here is derived from an EMBL/GenBank/DDBJ whole genome shotgun (WGS) entry which is preliminary data.</text>
</comment>
<dbReference type="InterPro" id="IPR002656">
    <property type="entry name" value="Acyl_transf_3_dom"/>
</dbReference>
<feature type="transmembrane region" description="Helical" evidence="1">
    <location>
        <begin position="282"/>
        <end position="301"/>
    </location>
</feature>
<dbReference type="InterPro" id="IPR043968">
    <property type="entry name" value="SGNH"/>
</dbReference>
<name>A0A8J6U416_9HYPH</name>
<dbReference type="GO" id="GO:0016747">
    <property type="term" value="F:acyltransferase activity, transferring groups other than amino-acyl groups"/>
    <property type="evidence" value="ECO:0007669"/>
    <property type="project" value="InterPro"/>
</dbReference>
<feature type="domain" description="Acyltransferase 3" evidence="2">
    <location>
        <begin position="10"/>
        <end position="331"/>
    </location>
</feature>
<feature type="transmembrane region" description="Helical" evidence="1">
    <location>
        <begin position="76"/>
        <end position="95"/>
    </location>
</feature>
<keyword evidence="1" id="KW-1133">Transmembrane helix</keyword>
<accession>A0A8J6U416</accession>
<dbReference type="PANTHER" id="PTHR23028:SF53">
    <property type="entry name" value="ACYL_TRANSF_3 DOMAIN-CONTAINING PROTEIN"/>
    <property type="match status" value="1"/>
</dbReference>
<evidence type="ECO:0000259" key="3">
    <source>
        <dbReference type="Pfam" id="PF19040"/>
    </source>
</evidence>
<feature type="transmembrane region" description="Helical" evidence="1">
    <location>
        <begin position="251"/>
        <end position="270"/>
    </location>
</feature>
<keyword evidence="1" id="KW-0472">Membrane</keyword>
<evidence type="ECO:0000313" key="5">
    <source>
        <dbReference type="Proteomes" id="UP000643405"/>
    </source>
</evidence>
<proteinExistence type="predicted"/>
<dbReference type="GO" id="GO:0016020">
    <property type="term" value="C:membrane"/>
    <property type="evidence" value="ECO:0007669"/>
    <property type="project" value="TreeGrafter"/>
</dbReference>
<evidence type="ECO:0000256" key="1">
    <source>
        <dbReference type="SAM" id="Phobius"/>
    </source>
</evidence>
<dbReference type="PANTHER" id="PTHR23028">
    <property type="entry name" value="ACETYLTRANSFERASE"/>
    <property type="match status" value="1"/>
</dbReference>
<dbReference type="Pfam" id="PF19040">
    <property type="entry name" value="SGNH"/>
    <property type="match status" value="1"/>
</dbReference>
<dbReference type="AlphaFoldDB" id="A0A8J6U416"/>
<dbReference type="Pfam" id="PF01757">
    <property type="entry name" value="Acyl_transf_3"/>
    <property type="match status" value="1"/>
</dbReference>
<dbReference type="RefSeq" id="WP_188162903.1">
    <property type="nucleotide sequence ID" value="NZ_JACVVX010000001.1"/>
</dbReference>
<feature type="transmembrane region" description="Helical" evidence="1">
    <location>
        <begin position="162"/>
        <end position="182"/>
    </location>
</feature>
<sequence length="646" mass="71253">MKKTRDLRTDIQILRALAIGMVVLFHAGLPGFPGGFLGVDIFLVISGYLITRMIARSLTARTFSIPVFFLNRAKRLLPAALTVYAVTGIAALWLLTDAEMQRYLDTLFGALTFTANIELWQTTDYFSAAAKQNVQLHVWSLSLEEQFYLIAPVAMVLAPRRFWMPMMLAGLALSIAACFFLVTRSPVATFYLLPTRAWELIIGAVVALGEHHLTPKTRAVVTRVGPVALLILLAVPIATPGQALGFPHPSVDAFFVALCTAVLIAGRPSFLNKHDPISATGYWLGGLSYSLYLVHWPLFAFAENAYIGQEIPLPTRLVLLGVSVILAVALHRGIERPLHMMRFNGFRWPVAGGFIAATVAVWVLAVSLSDLRIGPRDYATLFQPNYGLDRSCEDEKGFRDAQTCRTGENPSTLLWGDSFAMHIARALPAHFDPIQQATMSSCAPAVGIAQIEHGSYQDRSWAERCVRFNNQVYNFLLSHEEVKTVIISSTFSQILGKATLAGLVDEQGHLSLRPMKFELGTAHFVNTLTKLVESGKKVIVVGPTPTTLVDLSACVERREVGLIVGGVREDCRFSRSAAETYRAEARRLLDRLRSLEGVTVVDIFDIFCDETTCDPTRDGVILFRDAGHISVAGADFIRERGLLQFR</sequence>
<dbReference type="GO" id="GO:0009103">
    <property type="term" value="P:lipopolysaccharide biosynthetic process"/>
    <property type="evidence" value="ECO:0007669"/>
    <property type="project" value="TreeGrafter"/>
</dbReference>
<keyword evidence="4" id="KW-0808">Transferase</keyword>
<evidence type="ECO:0000259" key="2">
    <source>
        <dbReference type="Pfam" id="PF01757"/>
    </source>
</evidence>
<dbReference type="InterPro" id="IPR050879">
    <property type="entry name" value="Acyltransferase_3"/>
</dbReference>
<feature type="transmembrane region" description="Helical" evidence="1">
    <location>
        <begin position="35"/>
        <end position="55"/>
    </location>
</feature>
<keyword evidence="4" id="KW-0012">Acyltransferase</keyword>
<dbReference type="EMBL" id="JACVVX010000001">
    <property type="protein sequence ID" value="MBD0413470.1"/>
    <property type="molecule type" value="Genomic_DNA"/>
</dbReference>
<dbReference type="Proteomes" id="UP000643405">
    <property type="component" value="Unassembled WGS sequence"/>
</dbReference>
<organism evidence="4 5">
    <name type="scientific">Oryzicola mucosus</name>
    <dbReference type="NCBI Taxonomy" id="2767425"/>
    <lineage>
        <taxon>Bacteria</taxon>
        <taxon>Pseudomonadati</taxon>
        <taxon>Pseudomonadota</taxon>
        <taxon>Alphaproteobacteria</taxon>
        <taxon>Hyphomicrobiales</taxon>
        <taxon>Phyllobacteriaceae</taxon>
        <taxon>Oryzicola</taxon>
    </lineage>
</organism>
<evidence type="ECO:0000313" key="4">
    <source>
        <dbReference type="EMBL" id="MBD0413470.1"/>
    </source>
</evidence>
<gene>
    <name evidence="4" type="ORF">ICI42_02215</name>
</gene>